<name>A0ABP9HA33_9ACTN</name>
<dbReference type="SUPFAM" id="SSF56112">
    <property type="entry name" value="Protein kinase-like (PK-like)"/>
    <property type="match status" value="1"/>
</dbReference>
<proteinExistence type="predicted"/>
<dbReference type="Proteomes" id="UP001501195">
    <property type="component" value="Unassembled WGS sequence"/>
</dbReference>
<evidence type="ECO:0000313" key="2">
    <source>
        <dbReference type="Proteomes" id="UP001501195"/>
    </source>
</evidence>
<dbReference type="Gene3D" id="3.90.1200.10">
    <property type="match status" value="1"/>
</dbReference>
<evidence type="ECO:0008006" key="3">
    <source>
        <dbReference type="Google" id="ProtNLM"/>
    </source>
</evidence>
<organism evidence="1 2">
    <name type="scientific">Kineococcus glutinatus</name>
    <dbReference type="NCBI Taxonomy" id="1070872"/>
    <lineage>
        <taxon>Bacteria</taxon>
        <taxon>Bacillati</taxon>
        <taxon>Actinomycetota</taxon>
        <taxon>Actinomycetes</taxon>
        <taxon>Kineosporiales</taxon>
        <taxon>Kineosporiaceae</taxon>
        <taxon>Kineococcus</taxon>
    </lineage>
</organism>
<comment type="caution">
    <text evidence="1">The sequence shown here is derived from an EMBL/GenBank/DDBJ whole genome shotgun (WGS) entry which is preliminary data.</text>
</comment>
<accession>A0ABP9HA33</accession>
<keyword evidence="2" id="KW-1185">Reference proteome</keyword>
<dbReference type="EMBL" id="BAABIL010000054">
    <property type="protein sequence ID" value="GAA4965154.1"/>
    <property type="molecule type" value="Genomic_DNA"/>
</dbReference>
<gene>
    <name evidence="1" type="ORF">GCM10023225_05380</name>
</gene>
<reference evidence="2" key="1">
    <citation type="journal article" date="2019" name="Int. J. Syst. Evol. Microbiol.">
        <title>The Global Catalogue of Microorganisms (GCM) 10K type strain sequencing project: providing services to taxonomists for standard genome sequencing and annotation.</title>
        <authorList>
            <consortium name="The Broad Institute Genomics Platform"/>
            <consortium name="The Broad Institute Genome Sequencing Center for Infectious Disease"/>
            <person name="Wu L."/>
            <person name="Ma J."/>
        </authorList>
    </citation>
    <scope>NUCLEOTIDE SEQUENCE [LARGE SCALE GENOMIC DNA]</scope>
    <source>
        <strain evidence="2">JCM 18126</strain>
    </source>
</reference>
<evidence type="ECO:0000313" key="1">
    <source>
        <dbReference type="EMBL" id="GAA4965154.1"/>
    </source>
</evidence>
<dbReference type="InterPro" id="IPR011009">
    <property type="entry name" value="Kinase-like_dom_sf"/>
</dbReference>
<protein>
    <recommendedName>
        <fullName evidence="3">Aminoglycoside phosphotransferase</fullName>
    </recommendedName>
</protein>
<dbReference type="RefSeq" id="WP_345710784.1">
    <property type="nucleotide sequence ID" value="NZ_BAABIL010000054.1"/>
</dbReference>
<sequence>MPAEQRETLRFNPNNATTGIVERVHAPDGSTRIHKQLRRAGTVLTGPAHWASSDTPTDWNHWAREAAVYTDPRLRAGLTGTGLDLPAAEVEHRELSIELWLEDVHGTAGGDFTLDDHVAAAAGLGRWQARPPHPVPTWASRGFLRAYSTSRPGDLSLLGDDAEADAAWAQPLIRDTWPAHLRAGWRRLLAHREDLLGLMEQLPRTLCHLDAWVSNVIRRPTGEVVLLDWSFAGDGAVGEDLGNYLPDAVFDLFWPAERLVELEAACWPAYLDGLRAGGWDGSEREARLGVVASCVKYAWLLPLLLQQAGDGEHAAYHRRADAEHLYRQRGAALSHLVGWCEEALDLAGCGDPHAASRTT</sequence>